<dbReference type="Gene3D" id="3.40.190.10">
    <property type="entry name" value="Periplasmic binding protein-like II"/>
    <property type="match status" value="1"/>
</dbReference>
<keyword evidence="2" id="KW-1185">Reference proteome</keyword>
<protein>
    <submittedName>
        <fullName evidence="1">4,5-dihydroxyphthalate decarboxylase</fullName>
    </submittedName>
</protein>
<dbReference type="STRING" id="571298.SAMN04488026_103536"/>
<name>A0A1G9AF27_9RHOB</name>
<dbReference type="AlphaFoldDB" id="A0A1G9AF27"/>
<organism evidence="1 2">
    <name type="scientific">Aliiruegeria lutimaris</name>
    <dbReference type="NCBI Taxonomy" id="571298"/>
    <lineage>
        <taxon>Bacteria</taxon>
        <taxon>Pseudomonadati</taxon>
        <taxon>Pseudomonadota</taxon>
        <taxon>Alphaproteobacteria</taxon>
        <taxon>Rhodobacterales</taxon>
        <taxon>Roseobacteraceae</taxon>
        <taxon>Aliiruegeria</taxon>
    </lineage>
</organism>
<dbReference type="RefSeq" id="WP_093158432.1">
    <property type="nucleotide sequence ID" value="NZ_FNEK01000035.1"/>
</dbReference>
<proteinExistence type="predicted"/>
<dbReference type="Proteomes" id="UP000199382">
    <property type="component" value="Unassembled WGS sequence"/>
</dbReference>
<sequence length="299" mass="32837">MSDGSSSASATTKLKLKTLLQDRAWTPPLKDGSITSDLVELDFDDIAEASKRFKPMVREMAYDCGELAIVTYLQAKSFGKPLVLLPFVVAGRLQHKNIAYNTERGVVTPETLEGKRVGVRTYSQTTGVWVRGILQNDYGVDLGKVTWITFEDGHLAEHTDPENCVRAPEGTKVADMLLAGELDAGMLGGNMPKDSRLKTVIADPDQADKDWVARNNVTPINHMFVVSKELCDTNPDAVRAVFDMLAEANRTAPGPFPVGFEGDWTALELVSLYAYQQGVVSKKFSVDELFAEAAEILHR</sequence>
<accession>A0A1G9AF27</accession>
<dbReference type="EMBL" id="FNEK01000035">
    <property type="protein sequence ID" value="SDK25946.1"/>
    <property type="molecule type" value="Genomic_DNA"/>
</dbReference>
<dbReference type="OrthoDB" id="8689594at2"/>
<evidence type="ECO:0000313" key="2">
    <source>
        <dbReference type="Proteomes" id="UP000199382"/>
    </source>
</evidence>
<reference evidence="1 2" key="1">
    <citation type="submission" date="2016-10" db="EMBL/GenBank/DDBJ databases">
        <authorList>
            <person name="de Groot N.N."/>
        </authorList>
    </citation>
    <scope>NUCLEOTIDE SEQUENCE [LARGE SCALE GENOMIC DNA]</scope>
    <source>
        <strain evidence="1 2">DSM 25294</strain>
    </source>
</reference>
<gene>
    <name evidence="1" type="ORF">SAMN04488026_103536</name>
</gene>
<dbReference type="SUPFAM" id="SSF53850">
    <property type="entry name" value="Periplasmic binding protein-like II"/>
    <property type="match status" value="1"/>
</dbReference>
<evidence type="ECO:0000313" key="1">
    <source>
        <dbReference type="EMBL" id="SDK25946.1"/>
    </source>
</evidence>